<dbReference type="AlphaFoldDB" id="A0A6J5FC07"/>
<reference evidence="1 2" key="1">
    <citation type="submission" date="2020-04" db="EMBL/GenBank/DDBJ databases">
        <authorList>
            <person name="De Canck E."/>
        </authorList>
    </citation>
    <scope>NUCLEOTIDE SEQUENCE [LARGE SCALE GENOMIC DNA]</scope>
    <source>
        <strain evidence="1 2">LMG 29542</strain>
    </source>
</reference>
<keyword evidence="2" id="KW-1185">Reference proteome</keyword>
<proteinExistence type="predicted"/>
<dbReference type="Proteomes" id="UP000494363">
    <property type="component" value="Unassembled WGS sequence"/>
</dbReference>
<organism evidence="1 2">
    <name type="scientific">Paraburkholderia humisilvae</name>
    <dbReference type="NCBI Taxonomy" id="627669"/>
    <lineage>
        <taxon>Bacteria</taxon>
        <taxon>Pseudomonadati</taxon>
        <taxon>Pseudomonadota</taxon>
        <taxon>Betaproteobacteria</taxon>
        <taxon>Burkholderiales</taxon>
        <taxon>Burkholderiaceae</taxon>
        <taxon>Paraburkholderia</taxon>
    </lineage>
</organism>
<dbReference type="EMBL" id="CADIKH010000397">
    <property type="protein sequence ID" value="CAB3775311.1"/>
    <property type="molecule type" value="Genomic_DNA"/>
</dbReference>
<sequence length="301" mass="33788">MRMETWMASQPGIDRGALVRAVVIHHQMDVQLGRHVGLDGAQKPQEFTAAMTPMQFANDFARGDVQRCEQCGRAVAHVVVRASLRDSRGQRQHGLGAVQGLDLALPVHAQHHGLEWRVQIQPDDIAHLVDEKWISGELEGLLPMRLQSEGTPDPRHSHLAGHCSRAPVSRAHGHGFERACDDRIHLCVPDRPRCAGARCIGQPVHAVTDEARTPLRNRMRVDALSCRDRVVVEALGASQHNTRSQGKCLCRLAPHRQRYELFAFLPTQNPWRLRSSSHRCLAYLRTLQPRLVHNANKAMNF</sequence>
<evidence type="ECO:0000313" key="1">
    <source>
        <dbReference type="EMBL" id="CAB3775311.1"/>
    </source>
</evidence>
<name>A0A6J5FC07_9BURK</name>
<accession>A0A6J5FC07</accession>
<protein>
    <submittedName>
        <fullName evidence="1">Uncharacterized protein</fullName>
    </submittedName>
</protein>
<evidence type="ECO:0000313" key="2">
    <source>
        <dbReference type="Proteomes" id="UP000494363"/>
    </source>
</evidence>
<gene>
    <name evidence="1" type="ORF">LMG29542_08693</name>
</gene>